<dbReference type="Pfam" id="PF24278">
    <property type="entry name" value="HVO_0513_N"/>
    <property type="match status" value="1"/>
</dbReference>
<protein>
    <submittedName>
        <fullName evidence="5">Predicted DNA binding protein, contains HTH domain</fullName>
    </submittedName>
</protein>
<evidence type="ECO:0000256" key="2">
    <source>
        <dbReference type="ARBA" id="ARBA00023163"/>
    </source>
</evidence>
<keyword evidence="2" id="KW-0804">Transcription</keyword>
<dbReference type="OrthoDB" id="194393at2157"/>
<sequence length="215" mass="23364">MHSADLTLRLPQSMQLPTPDADAVYREELLSWDIDTGSETLRFLSRFVGDPEAARDAAADLEIVRRYELTPVGEGTYYGYAVLDLRTVDATLMGIFDDLGLVIVPPIVYTGRQTAQLSILGEPNALAGVLERVPDDVGVEVERVSEHHRRAETLAGRVTGRQFEALETAQDLGYYDVPRTASLARVADDLGCSESAASTLLRTAESALVDAALGR</sequence>
<evidence type="ECO:0000313" key="6">
    <source>
        <dbReference type="Proteomes" id="UP000185936"/>
    </source>
</evidence>
<evidence type="ECO:0000259" key="3">
    <source>
        <dbReference type="Pfam" id="PF04967"/>
    </source>
</evidence>
<accession>A0A1N7C069</accession>
<feature type="domain" description="HTH bat-type" evidence="3">
    <location>
        <begin position="159"/>
        <end position="209"/>
    </location>
</feature>
<dbReference type="RefSeq" id="WP_076607172.1">
    <property type="nucleotide sequence ID" value="NZ_FTNR01000001.1"/>
</dbReference>
<evidence type="ECO:0000313" key="5">
    <source>
        <dbReference type="EMBL" id="SIR56967.1"/>
    </source>
</evidence>
<organism evidence="5 6">
    <name type="scientific">Natronorubrum thiooxidans</name>
    <dbReference type="NCBI Taxonomy" id="308853"/>
    <lineage>
        <taxon>Archaea</taxon>
        <taxon>Methanobacteriati</taxon>
        <taxon>Methanobacteriota</taxon>
        <taxon>Stenosarchaea group</taxon>
        <taxon>Halobacteria</taxon>
        <taxon>Halobacteriales</taxon>
        <taxon>Natrialbaceae</taxon>
        <taxon>Natronorubrum</taxon>
    </lineage>
</organism>
<evidence type="ECO:0000256" key="1">
    <source>
        <dbReference type="ARBA" id="ARBA00023015"/>
    </source>
</evidence>
<keyword evidence="6" id="KW-1185">Reference proteome</keyword>
<dbReference type="InterPro" id="IPR056493">
    <property type="entry name" value="HVO_0513_N"/>
</dbReference>
<evidence type="ECO:0000259" key="4">
    <source>
        <dbReference type="Pfam" id="PF24278"/>
    </source>
</evidence>
<name>A0A1N7C069_9EURY</name>
<dbReference type="PANTHER" id="PTHR34236:SF1">
    <property type="entry name" value="DIMETHYL SULFOXIDE REDUCTASE TRANSCRIPTIONAL ACTIVATOR"/>
    <property type="match status" value="1"/>
</dbReference>
<dbReference type="PANTHER" id="PTHR34236">
    <property type="entry name" value="DIMETHYL SULFOXIDE REDUCTASE TRANSCRIPTIONAL ACTIVATOR"/>
    <property type="match status" value="1"/>
</dbReference>
<feature type="domain" description="HVO-0513-like N-terminal" evidence="4">
    <location>
        <begin position="22"/>
        <end position="147"/>
    </location>
</feature>
<dbReference type="Proteomes" id="UP000185936">
    <property type="component" value="Unassembled WGS sequence"/>
</dbReference>
<dbReference type="InterPro" id="IPR007050">
    <property type="entry name" value="HTH_bacterioopsin"/>
</dbReference>
<reference evidence="6" key="1">
    <citation type="submission" date="2017-01" db="EMBL/GenBank/DDBJ databases">
        <authorList>
            <person name="Varghese N."/>
            <person name="Submissions S."/>
        </authorList>
    </citation>
    <scope>NUCLEOTIDE SEQUENCE [LARGE SCALE GENOMIC DNA]</scope>
    <source>
        <strain evidence="6">type strain: HArc-</strain>
    </source>
</reference>
<dbReference type="AlphaFoldDB" id="A0A1N7C069"/>
<gene>
    <name evidence="5" type="ORF">SAMN05421752_10134</name>
</gene>
<proteinExistence type="predicted"/>
<dbReference type="EMBL" id="FTNR01000001">
    <property type="protein sequence ID" value="SIR56967.1"/>
    <property type="molecule type" value="Genomic_DNA"/>
</dbReference>
<dbReference type="Pfam" id="PF04967">
    <property type="entry name" value="HTH_10"/>
    <property type="match status" value="1"/>
</dbReference>
<keyword evidence="1" id="KW-0805">Transcription regulation</keyword>